<organism evidence="2 3">
    <name type="scientific">Schizothecium vesticola</name>
    <dbReference type="NCBI Taxonomy" id="314040"/>
    <lineage>
        <taxon>Eukaryota</taxon>
        <taxon>Fungi</taxon>
        <taxon>Dikarya</taxon>
        <taxon>Ascomycota</taxon>
        <taxon>Pezizomycotina</taxon>
        <taxon>Sordariomycetes</taxon>
        <taxon>Sordariomycetidae</taxon>
        <taxon>Sordariales</taxon>
        <taxon>Schizotheciaceae</taxon>
        <taxon>Schizothecium</taxon>
    </lineage>
</organism>
<keyword evidence="1" id="KW-0732">Signal</keyword>
<dbReference type="AlphaFoldDB" id="A0AA40EUC1"/>
<sequence>MRLADLLFATCASSAAAQWQGKCRSFTQVGAPEHTVPSTGQPGHCYLVNASQQQNCGNIAVNCPSGGCDMLEFGGERLTG</sequence>
<evidence type="ECO:0000256" key="1">
    <source>
        <dbReference type="SAM" id="SignalP"/>
    </source>
</evidence>
<name>A0AA40EUC1_9PEZI</name>
<feature type="signal peptide" evidence="1">
    <location>
        <begin position="1"/>
        <end position="17"/>
    </location>
</feature>
<reference evidence="2" key="1">
    <citation type="submission" date="2023-06" db="EMBL/GenBank/DDBJ databases">
        <title>Genome-scale phylogeny and comparative genomics of the fungal order Sordariales.</title>
        <authorList>
            <consortium name="Lawrence Berkeley National Laboratory"/>
            <person name="Hensen N."/>
            <person name="Bonometti L."/>
            <person name="Westerberg I."/>
            <person name="Brannstrom I.O."/>
            <person name="Guillou S."/>
            <person name="Cros-Aarteil S."/>
            <person name="Calhoun S."/>
            <person name="Haridas S."/>
            <person name="Kuo A."/>
            <person name="Mondo S."/>
            <person name="Pangilinan J."/>
            <person name="Riley R."/>
            <person name="LaButti K."/>
            <person name="Andreopoulos B."/>
            <person name="Lipzen A."/>
            <person name="Chen C."/>
            <person name="Yanf M."/>
            <person name="Daum C."/>
            <person name="Ng V."/>
            <person name="Clum A."/>
            <person name="Steindorff A."/>
            <person name="Ohm R."/>
            <person name="Martin F."/>
            <person name="Silar P."/>
            <person name="Natvig D."/>
            <person name="Lalanne C."/>
            <person name="Gautier V."/>
            <person name="Ament-velasquez S.L."/>
            <person name="Kruys A."/>
            <person name="Hutchinson M.I."/>
            <person name="Powell A.J."/>
            <person name="Barry K."/>
            <person name="Miller A.N."/>
            <person name="Grigoriev I.V."/>
            <person name="Debuchy R."/>
            <person name="Gladieux P."/>
            <person name="Thoren M.H."/>
            <person name="Johannesson H."/>
        </authorList>
    </citation>
    <scope>NUCLEOTIDE SEQUENCE</scope>
    <source>
        <strain evidence="2">SMH3187-1</strain>
    </source>
</reference>
<keyword evidence="3" id="KW-1185">Reference proteome</keyword>
<evidence type="ECO:0000313" key="3">
    <source>
        <dbReference type="Proteomes" id="UP001172155"/>
    </source>
</evidence>
<gene>
    <name evidence="2" type="ORF">B0T18DRAFT_409727</name>
</gene>
<proteinExistence type="predicted"/>
<dbReference type="Proteomes" id="UP001172155">
    <property type="component" value="Unassembled WGS sequence"/>
</dbReference>
<dbReference type="EMBL" id="JAUKUD010000004">
    <property type="protein sequence ID" value="KAK0745569.1"/>
    <property type="molecule type" value="Genomic_DNA"/>
</dbReference>
<accession>A0AA40EUC1</accession>
<evidence type="ECO:0000313" key="2">
    <source>
        <dbReference type="EMBL" id="KAK0745569.1"/>
    </source>
</evidence>
<protein>
    <submittedName>
        <fullName evidence="2">Uncharacterized protein</fullName>
    </submittedName>
</protein>
<comment type="caution">
    <text evidence="2">The sequence shown here is derived from an EMBL/GenBank/DDBJ whole genome shotgun (WGS) entry which is preliminary data.</text>
</comment>
<feature type="chain" id="PRO_5041258906" evidence="1">
    <location>
        <begin position="18"/>
        <end position="80"/>
    </location>
</feature>